<evidence type="ECO:0000313" key="1">
    <source>
        <dbReference type="EMBL" id="EFQ88064.1"/>
    </source>
</evidence>
<accession>E3S1T5</accession>
<dbReference type="Proteomes" id="UP000001067">
    <property type="component" value="Unassembled WGS sequence"/>
</dbReference>
<dbReference type="AlphaFoldDB" id="E3S1T5"/>
<dbReference type="HOGENOM" id="CLU_2122322_0_0_1"/>
<reference evidence="1 2" key="1">
    <citation type="journal article" date="2010" name="Genome Biol.">
        <title>A first genome assembly of the barley fungal pathogen Pyrenophora teres f. teres.</title>
        <authorList>
            <person name="Ellwood S.R."/>
            <person name="Liu Z."/>
            <person name="Syme R.A."/>
            <person name="Lai Z."/>
            <person name="Hane J.K."/>
            <person name="Keiper F."/>
            <person name="Moffat C.S."/>
            <person name="Oliver R.P."/>
            <person name="Friesen T.L."/>
        </authorList>
    </citation>
    <scope>NUCLEOTIDE SEQUENCE [LARGE SCALE GENOMIC DNA]</scope>
    <source>
        <strain evidence="1 2">0-1</strain>
    </source>
</reference>
<gene>
    <name evidence="1" type="ORF">PTT_16213</name>
</gene>
<dbReference type="EMBL" id="GL536632">
    <property type="protein sequence ID" value="EFQ88064.1"/>
    <property type="molecule type" value="Genomic_DNA"/>
</dbReference>
<evidence type="ECO:0000313" key="2">
    <source>
        <dbReference type="Proteomes" id="UP000001067"/>
    </source>
</evidence>
<organism evidence="2">
    <name type="scientific">Pyrenophora teres f. teres (strain 0-1)</name>
    <name type="common">Barley net blotch fungus</name>
    <name type="synonym">Drechslera teres f. teres</name>
    <dbReference type="NCBI Taxonomy" id="861557"/>
    <lineage>
        <taxon>Eukaryota</taxon>
        <taxon>Fungi</taxon>
        <taxon>Dikarya</taxon>
        <taxon>Ascomycota</taxon>
        <taxon>Pezizomycotina</taxon>
        <taxon>Dothideomycetes</taxon>
        <taxon>Pleosporomycetidae</taxon>
        <taxon>Pleosporales</taxon>
        <taxon>Pleosporineae</taxon>
        <taxon>Pleosporaceae</taxon>
        <taxon>Pyrenophora</taxon>
    </lineage>
</organism>
<dbReference type="OrthoDB" id="3684274at2759"/>
<proteinExistence type="predicted"/>
<dbReference type="KEGG" id="pte:PTT_16213"/>
<name>E3S1T5_PYRTT</name>
<protein>
    <submittedName>
        <fullName evidence="1">Uncharacterized protein</fullName>
    </submittedName>
</protein>
<sequence>MIAAASPLAEALLWRSHQTLRDHIIAEYNAYVPAVTAYLREARSLIYVSFDNWTSTGGQYAFTGLCVHYLNGEGKLVDHLLGLPELHGAHTGNNIASRWILRA</sequence>
<keyword evidence="2" id="KW-1185">Reference proteome</keyword>